<dbReference type="RefSeq" id="WP_307402396.1">
    <property type="nucleotide sequence ID" value="NZ_JAUSUX010000014.1"/>
</dbReference>
<protein>
    <submittedName>
        <fullName evidence="1">Uncharacterized protein</fullName>
    </submittedName>
</protein>
<dbReference type="Proteomes" id="UP001225644">
    <property type="component" value="Unassembled WGS sequence"/>
</dbReference>
<accession>A0ABU0B240</accession>
<proteinExistence type="predicted"/>
<sequence length="82" mass="8838">MVLERSHEVSKVINIPARISPATVKEAARELKPGAAAGPTNMEARAIRVGKRPLQGTKLLVSVPELQREGLGAVFFARVPVR</sequence>
<gene>
    <name evidence="1" type="ORF">J2Z49_001906</name>
</gene>
<comment type="caution">
    <text evidence="1">The sequence shown here is derived from an EMBL/GenBank/DDBJ whole genome shotgun (WGS) entry which is preliminary data.</text>
</comment>
<reference evidence="1 2" key="1">
    <citation type="submission" date="2023-07" db="EMBL/GenBank/DDBJ databases">
        <title>Genomic Encyclopedia of Type Strains, Phase IV (KMG-IV): sequencing the most valuable type-strain genomes for metagenomic binning, comparative biology and taxonomic classification.</title>
        <authorList>
            <person name="Goeker M."/>
        </authorList>
    </citation>
    <scope>NUCLEOTIDE SEQUENCE [LARGE SCALE GENOMIC DNA]</scope>
    <source>
        <strain evidence="1 2">DSM 12396</strain>
    </source>
</reference>
<evidence type="ECO:0000313" key="2">
    <source>
        <dbReference type="Proteomes" id="UP001225644"/>
    </source>
</evidence>
<dbReference type="EMBL" id="JAUSUX010000014">
    <property type="protein sequence ID" value="MDQ0286789.1"/>
    <property type="molecule type" value="Genomic_DNA"/>
</dbReference>
<evidence type="ECO:0000313" key="1">
    <source>
        <dbReference type="EMBL" id="MDQ0286789.1"/>
    </source>
</evidence>
<organism evidence="1 2">
    <name type="scientific">Desulfofundulus luciae</name>
    <dbReference type="NCBI Taxonomy" id="74702"/>
    <lineage>
        <taxon>Bacteria</taxon>
        <taxon>Bacillati</taxon>
        <taxon>Bacillota</taxon>
        <taxon>Clostridia</taxon>
        <taxon>Eubacteriales</taxon>
        <taxon>Peptococcaceae</taxon>
        <taxon>Desulfofundulus</taxon>
    </lineage>
</organism>
<name>A0ABU0B240_9FIRM</name>
<keyword evidence="2" id="KW-1185">Reference proteome</keyword>